<reference evidence="2 3" key="1">
    <citation type="submission" date="2018-05" db="EMBL/GenBank/DDBJ databases">
        <title>Rhodoferax soyangensis sp.nov., isolated from an oligotrophic freshwater lake.</title>
        <authorList>
            <person name="Park M."/>
        </authorList>
    </citation>
    <scope>NUCLEOTIDE SEQUENCE [LARGE SCALE GENOMIC DNA]</scope>
    <source>
        <strain evidence="2 3">IMCC26218</strain>
    </source>
</reference>
<evidence type="ECO:0000313" key="2">
    <source>
        <dbReference type="EMBL" id="RFO94634.1"/>
    </source>
</evidence>
<comment type="caution">
    <text evidence="2">The sequence shown here is derived from an EMBL/GenBank/DDBJ whole genome shotgun (WGS) entry which is preliminary data.</text>
</comment>
<feature type="transmembrane region" description="Helical" evidence="1">
    <location>
        <begin position="46"/>
        <end position="64"/>
    </location>
</feature>
<dbReference type="InterPro" id="IPR011969">
    <property type="entry name" value="Clan_AA_Asp_peptidase_C"/>
</dbReference>
<keyword evidence="1" id="KW-0472">Membrane</keyword>
<dbReference type="NCBIfam" id="TIGR02281">
    <property type="entry name" value="clan_AA_DTGA"/>
    <property type="match status" value="1"/>
</dbReference>
<accession>A0A3E1R5M4</accession>
<dbReference type="PROSITE" id="PS00141">
    <property type="entry name" value="ASP_PROTEASE"/>
    <property type="match status" value="1"/>
</dbReference>
<protein>
    <submittedName>
        <fullName evidence="2">TIGR02281 family clan AA aspartic protease</fullName>
    </submittedName>
</protein>
<dbReference type="OrthoDB" id="185963at2"/>
<dbReference type="InterPro" id="IPR021109">
    <property type="entry name" value="Peptidase_aspartic_dom_sf"/>
</dbReference>
<evidence type="ECO:0000256" key="1">
    <source>
        <dbReference type="SAM" id="Phobius"/>
    </source>
</evidence>
<name>A0A3E1R5M4_9BURK</name>
<keyword evidence="3" id="KW-1185">Reference proteome</keyword>
<dbReference type="GO" id="GO:0004190">
    <property type="term" value="F:aspartic-type endopeptidase activity"/>
    <property type="evidence" value="ECO:0007669"/>
    <property type="project" value="InterPro"/>
</dbReference>
<keyword evidence="1" id="KW-0812">Transmembrane</keyword>
<dbReference type="EMBL" id="QFZK01000037">
    <property type="protein sequence ID" value="RFO94634.1"/>
    <property type="molecule type" value="Genomic_DNA"/>
</dbReference>
<organism evidence="2 3">
    <name type="scientific">Rhodoferax lacus</name>
    <dbReference type="NCBI Taxonomy" id="2184758"/>
    <lineage>
        <taxon>Bacteria</taxon>
        <taxon>Pseudomonadati</taxon>
        <taxon>Pseudomonadota</taxon>
        <taxon>Betaproteobacteria</taxon>
        <taxon>Burkholderiales</taxon>
        <taxon>Comamonadaceae</taxon>
        <taxon>Rhodoferax</taxon>
    </lineage>
</organism>
<dbReference type="Proteomes" id="UP000260665">
    <property type="component" value="Unassembled WGS sequence"/>
</dbReference>
<evidence type="ECO:0000313" key="3">
    <source>
        <dbReference type="Proteomes" id="UP000260665"/>
    </source>
</evidence>
<dbReference type="InterPro" id="IPR034122">
    <property type="entry name" value="Retropepsin-like_bacterial"/>
</dbReference>
<dbReference type="InterPro" id="IPR001969">
    <property type="entry name" value="Aspartic_peptidase_AS"/>
</dbReference>
<dbReference type="SUPFAM" id="SSF50630">
    <property type="entry name" value="Acid proteases"/>
    <property type="match status" value="1"/>
</dbReference>
<keyword evidence="2" id="KW-0378">Hydrolase</keyword>
<gene>
    <name evidence="2" type="ORF">DIC66_22410</name>
</gene>
<dbReference type="GO" id="GO:0006508">
    <property type="term" value="P:proteolysis"/>
    <property type="evidence" value="ECO:0007669"/>
    <property type="project" value="UniProtKB-KW"/>
</dbReference>
<dbReference type="Gene3D" id="2.40.70.10">
    <property type="entry name" value="Acid Proteases"/>
    <property type="match status" value="1"/>
</dbReference>
<dbReference type="AlphaFoldDB" id="A0A3E1R5M4"/>
<sequence length="205" mass="22775">MGMQDRDWYRELMKERELEKTRAKFAGYTQATAPTRMNRKRGQTSLIGMIIFWTAVMGLLYWGMKHYQQVKPAQIIQAGVMSIPRSTDGHFYVKGAVNGVSTTFMVDTGASLVTVSESFARKANIHLGIPITFHTANGNVPGRLADRVPVSIGGDSQPISIGIGLNMENDEAESLLGQSFLSKFDVSMEKDKMVLRTRGNPTDFH</sequence>
<keyword evidence="1" id="KW-1133">Transmembrane helix</keyword>
<proteinExistence type="predicted"/>
<dbReference type="RefSeq" id="WP_117180410.1">
    <property type="nucleotide sequence ID" value="NZ_QFZK01000037.1"/>
</dbReference>
<dbReference type="CDD" id="cd05483">
    <property type="entry name" value="retropepsin_like_bacteria"/>
    <property type="match status" value="1"/>
</dbReference>
<keyword evidence="2" id="KW-0645">Protease</keyword>
<dbReference type="Pfam" id="PF13975">
    <property type="entry name" value="gag-asp_proteas"/>
    <property type="match status" value="1"/>
</dbReference>